<keyword evidence="6 7" id="KW-0560">Oxidoreductase</keyword>
<evidence type="ECO:0000313" key="9">
    <source>
        <dbReference type="EMBL" id="SET88094.1"/>
    </source>
</evidence>
<evidence type="ECO:0000256" key="6">
    <source>
        <dbReference type="ARBA" id="ARBA00023002"/>
    </source>
</evidence>
<feature type="domain" description="NADH:flavin oxidoreductase/NADH oxidase N-terminal" evidence="8">
    <location>
        <begin position="4"/>
        <end position="324"/>
    </location>
</feature>
<dbReference type="Pfam" id="PF00724">
    <property type="entry name" value="Oxidored_FMN"/>
    <property type="match status" value="1"/>
</dbReference>
<feature type="binding site" evidence="7">
    <location>
        <begin position="164"/>
        <end position="167"/>
    </location>
    <ligand>
        <name>substrate</name>
    </ligand>
</feature>
<dbReference type="STRING" id="237682.SAMN05421676_1106"/>
<dbReference type="InterPro" id="IPR013785">
    <property type="entry name" value="Aldolase_TIM"/>
</dbReference>
<dbReference type="Proteomes" id="UP000199095">
    <property type="component" value="Unassembled WGS sequence"/>
</dbReference>
<dbReference type="GO" id="GO:0009636">
    <property type="term" value="P:response to toxic substance"/>
    <property type="evidence" value="ECO:0007669"/>
    <property type="project" value="UniProtKB-KW"/>
</dbReference>
<comment type="caution">
    <text evidence="7">Lacks conserved residue(s) required for the propagation of feature annotation.</text>
</comment>
<keyword evidence="2 7" id="KW-0216">Detoxification</keyword>
<evidence type="ECO:0000256" key="1">
    <source>
        <dbReference type="ARBA" id="ARBA00001917"/>
    </source>
</evidence>
<evidence type="ECO:0000256" key="2">
    <source>
        <dbReference type="ARBA" id="ARBA00022575"/>
    </source>
</evidence>
<feature type="binding site" evidence="7">
    <location>
        <position position="102"/>
    </location>
    <ligand>
        <name>FMN</name>
        <dbReference type="ChEBI" id="CHEBI:58210"/>
    </ligand>
</feature>
<name>A0A1I0HY18_9BACI</name>
<comment type="cofactor">
    <cofactor evidence="1 7">
        <name>FMN</name>
        <dbReference type="ChEBI" id="CHEBI:58210"/>
    </cofactor>
</comment>
<keyword evidence="5 7" id="KW-0521">NADP</keyword>
<evidence type="ECO:0000256" key="7">
    <source>
        <dbReference type="HAMAP-Rule" id="MF_01614"/>
    </source>
</evidence>
<keyword evidence="3 7" id="KW-0285">Flavoprotein</keyword>
<accession>A0A1I0HY18</accession>
<sequence length="339" mass="37897">MSNKLFSPYTIKDVTLKNRIVMSPMCMYSVESEDGKVQPFHITHYESRAVGQAGLIMVESTAVTPEGRISTYDLGIWEDEHITGLRQITEAVHGHGAKAAIQLGHAGRKANLPSKIYSASPLAFSDQYQTPIEMDQDKINDTIKAFQDGAQRAKEAGFDIIEMHGAHGYLINQFLSPLTNKRKDEYGGSAENRYRFLREVIEAVKEVWNGPLFVRISANEYDENGNHQEDFLYFASEMKKQGIVLIDCSSGGVIPVKVPSYPGYQVTYAEQIRKEAEIATGAVGLITSGIQAEEILQNGRADLVFLARAFLRNPYWPKQAADELGETIEAPVQYKRGWR</sequence>
<feature type="binding site" evidence="7">
    <location>
        <begin position="23"/>
        <end position="26"/>
    </location>
    <ligand>
        <name>FMN</name>
        <dbReference type="ChEBI" id="CHEBI:58210"/>
    </ligand>
</feature>
<dbReference type="PANTHER" id="PTHR43303">
    <property type="entry name" value="NADPH DEHYDROGENASE C23G7.10C-RELATED"/>
    <property type="match status" value="1"/>
</dbReference>
<organism evidence="9 10">
    <name type="scientific">Salinibacillus kushneri</name>
    <dbReference type="NCBI Taxonomy" id="237682"/>
    <lineage>
        <taxon>Bacteria</taxon>
        <taxon>Bacillati</taxon>
        <taxon>Bacillota</taxon>
        <taxon>Bacilli</taxon>
        <taxon>Bacillales</taxon>
        <taxon>Bacillaceae</taxon>
        <taxon>Salinibacillus</taxon>
    </lineage>
</organism>
<keyword evidence="4 7" id="KW-0288">FMN</keyword>
<dbReference type="CDD" id="cd02932">
    <property type="entry name" value="OYE_YqiM_FMN"/>
    <property type="match status" value="1"/>
</dbReference>
<evidence type="ECO:0000256" key="4">
    <source>
        <dbReference type="ARBA" id="ARBA00022643"/>
    </source>
</evidence>
<evidence type="ECO:0000313" key="10">
    <source>
        <dbReference type="Proteomes" id="UP000199095"/>
    </source>
</evidence>
<dbReference type="GO" id="GO:0010181">
    <property type="term" value="F:FMN binding"/>
    <property type="evidence" value="ECO:0007669"/>
    <property type="project" value="UniProtKB-UniRule"/>
</dbReference>
<dbReference type="InterPro" id="IPR001155">
    <property type="entry name" value="OxRdtase_FMN_N"/>
</dbReference>
<dbReference type="NCBIfam" id="NF010047">
    <property type="entry name" value="PRK13523.1"/>
    <property type="match status" value="1"/>
</dbReference>
<evidence type="ECO:0000256" key="3">
    <source>
        <dbReference type="ARBA" id="ARBA00022630"/>
    </source>
</evidence>
<keyword evidence="10" id="KW-1185">Reference proteome</keyword>
<dbReference type="OrthoDB" id="9772736at2"/>
<comment type="catalytic activity">
    <reaction evidence="7">
        <text>A + NADPH + H(+) = AH2 + NADP(+)</text>
        <dbReference type="Rhea" id="RHEA:13149"/>
        <dbReference type="ChEBI" id="CHEBI:13193"/>
        <dbReference type="ChEBI" id="CHEBI:15378"/>
        <dbReference type="ChEBI" id="CHEBI:17499"/>
        <dbReference type="ChEBI" id="CHEBI:57783"/>
        <dbReference type="ChEBI" id="CHEBI:58349"/>
        <dbReference type="EC" id="1.6.99.1"/>
    </reaction>
</comment>
<comment type="similarity">
    <text evidence="7">Belongs to the NADH:flavin oxidoreductase/NADH oxidase family. NamA subfamily.</text>
</comment>
<feature type="binding site" evidence="7">
    <location>
        <position position="215"/>
    </location>
    <ligand>
        <name>FMN</name>
        <dbReference type="ChEBI" id="CHEBI:58210"/>
    </ligand>
</feature>
<protein>
    <recommendedName>
        <fullName evidence="7">NADPH dehydrogenase</fullName>
        <ecNumber evidence="7">1.6.99.1</ecNumber>
    </recommendedName>
</protein>
<gene>
    <name evidence="7" type="primary">namA</name>
    <name evidence="9" type="ORF">SAMN05421676_1106</name>
</gene>
<dbReference type="PANTHER" id="PTHR43303:SF4">
    <property type="entry name" value="NADPH DEHYDROGENASE C23G7.10C-RELATED"/>
    <property type="match status" value="1"/>
</dbReference>
<dbReference type="HAMAP" id="MF_01614">
    <property type="entry name" value="NamA"/>
    <property type="match status" value="1"/>
</dbReference>
<dbReference type="EMBL" id="FOHJ01000010">
    <property type="protein sequence ID" value="SET88094.1"/>
    <property type="molecule type" value="Genomic_DNA"/>
</dbReference>
<dbReference type="EC" id="1.6.99.1" evidence="7"/>
<dbReference type="InterPro" id="IPR023663">
    <property type="entry name" value="NADPH_DH_bac"/>
</dbReference>
<feature type="binding site" evidence="7">
    <location>
        <begin position="307"/>
        <end position="308"/>
    </location>
    <ligand>
        <name>FMN</name>
        <dbReference type="ChEBI" id="CHEBI:58210"/>
    </ligand>
</feature>
<dbReference type="Gene3D" id="3.20.20.70">
    <property type="entry name" value="Aldolase class I"/>
    <property type="match status" value="1"/>
</dbReference>
<dbReference type="GO" id="GO:0050661">
    <property type="term" value="F:NADP binding"/>
    <property type="evidence" value="ECO:0007669"/>
    <property type="project" value="UniProtKB-UniRule"/>
</dbReference>
<feature type="binding site" evidence="7">
    <location>
        <position position="28"/>
    </location>
    <ligand>
        <name>substrate</name>
    </ligand>
</feature>
<dbReference type="AlphaFoldDB" id="A0A1I0HY18"/>
<evidence type="ECO:0000256" key="5">
    <source>
        <dbReference type="ARBA" id="ARBA00022857"/>
    </source>
</evidence>
<dbReference type="RefSeq" id="WP_093136578.1">
    <property type="nucleotide sequence ID" value="NZ_FOHJ01000010.1"/>
</dbReference>
<dbReference type="GO" id="GO:0003959">
    <property type="term" value="F:NADPH dehydrogenase activity"/>
    <property type="evidence" value="ECO:0007669"/>
    <property type="project" value="UniProtKB-UniRule"/>
</dbReference>
<reference evidence="10" key="1">
    <citation type="submission" date="2016-10" db="EMBL/GenBank/DDBJ databases">
        <authorList>
            <person name="Varghese N."/>
            <person name="Submissions S."/>
        </authorList>
    </citation>
    <scope>NUCLEOTIDE SEQUENCE [LARGE SCALE GENOMIC DNA]</scope>
    <source>
        <strain evidence="10">CGMCC 1.3566</strain>
    </source>
</reference>
<proteinExistence type="inferred from homology"/>
<dbReference type="SUPFAM" id="SSF51395">
    <property type="entry name" value="FMN-linked oxidoreductases"/>
    <property type="match status" value="1"/>
</dbReference>
<comment type="subunit">
    <text evidence="7">Homotetramer.</text>
</comment>
<comment type="function">
    <text evidence="7">Catalyzes the reduction of the double bond of an array of alpha,beta-unsaturated aldehydes and ketones. It also reduces the nitro group of nitroester and nitroaromatic compounds. It could have a role in detoxification processes.</text>
</comment>
<evidence type="ECO:0000259" key="8">
    <source>
        <dbReference type="Pfam" id="PF00724"/>
    </source>
</evidence>
<dbReference type="InterPro" id="IPR044152">
    <property type="entry name" value="YqjM-like"/>
</dbReference>